<evidence type="ECO:0000313" key="1">
    <source>
        <dbReference type="EMBL" id="RXS57925.1"/>
    </source>
</evidence>
<protein>
    <submittedName>
        <fullName evidence="1">Uncharacterized protein</fullName>
    </submittedName>
</protein>
<name>A0A4Q1QGX1_9ACTN</name>
<reference evidence="1 2" key="1">
    <citation type="submission" date="2019-01" db="EMBL/GenBank/DDBJ databases">
        <title>Draft genome sequences of the type strain Streptomyces sioyaensis DSM 40032 and its novel strain, TM32, a thermotolerant antibiotics-producing actinobacterium.</title>
        <authorList>
            <person name="Nakaew N."/>
            <person name="Lumyong S."/>
            <person name="Sloan W.T."/>
            <person name="Sungthong R."/>
        </authorList>
    </citation>
    <scope>NUCLEOTIDE SEQUENCE [LARGE SCALE GENOMIC DNA]</scope>
    <source>
        <strain evidence="1 2">DSM 40032</strain>
    </source>
</reference>
<organism evidence="1 2">
    <name type="scientific">Streptomyces sioyaensis</name>
    <dbReference type="NCBI Taxonomy" id="67364"/>
    <lineage>
        <taxon>Bacteria</taxon>
        <taxon>Bacillati</taxon>
        <taxon>Actinomycetota</taxon>
        <taxon>Actinomycetes</taxon>
        <taxon>Kitasatosporales</taxon>
        <taxon>Streptomycetaceae</taxon>
        <taxon>Streptomyces</taxon>
    </lineage>
</organism>
<dbReference type="Proteomes" id="UP000289482">
    <property type="component" value="Unassembled WGS sequence"/>
</dbReference>
<accession>A0A4Q1QGX1</accession>
<keyword evidence="2" id="KW-1185">Reference proteome</keyword>
<gene>
    <name evidence="1" type="ORF">EST54_32385</name>
</gene>
<evidence type="ECO:0000313" key="2">
    <source>
        <dbReference type="Proteomes" id="UP000289482"/>
    </source>
</evidence>
<dbReference type="EMBL" id="SDIF01000199">
    <property type="protein sequence ID" value="RXS57925.1"/>
    <property type="molecule type" value="Genomic_DNA"/>
</dbReference>
<dbReference type="AlphaFoldDB" id="A0A4Q1QGX1"/>
<proteinExistence type="predicted"/>
<sequence>MRTRPRRPAYTSREAPVWPAANTPAARRVPQRASAVPRTASSAAAYGSGIGCSTKAALVASVRHRPARRLTTLVEWARSSSVHRRAGSRAAAYAPSWTAPT</sequence>
<comment type="caution">
    <text evidence="1">The sequence shown here is derived from an EMBL/GenBank/DDBJ whole genome shotgun (WGS) entry which is preliminary data.</text>
</comment>